<organism evidence="2 3">
    <name type="scientific">Polaromonas aquatica</name>
    <dbReference type="NCBI Taxonomy" id="332657"/>
    <lineage>
        <taxon>Bacteria</taxon>
        <taxon>Pseudomonadati</taxon>
        <taxon>Pseudomonadota</taxon>
        <taxon>Betaproteobacteria</taxon>
        <taxon>Burkholderiales</taxon>
        <taxon>Comamonadaceae</taxon>
        <taxon>Polaromonas</taxon>
    </lineage>
</organism>
<dbReference type="Pfam" id="PF14534">
    <property type="entry name" value="DUF4440"/>
    <property type="match status" value="1"/>
</dbReference>
<dbReference type="InterPro" id="IPR027843">
    <property type="entry name" value="DUF4440"/>
</dbReference>
<sequence length="127" mass="14187">MMDATERDVLRRNTERLQAMVAGDLDKVEAMMSENLIFVHTTSAVESRTQFMARLRSGNVRYVEINELDVRVELVGEQALVLGSMRQEVEVAGAKRTIACRALSLWIPSASGWLMRSYQSTLIPAAA</sequence>
<dbReference type="Proteomes" id="UP001596270">
    <property type="component" value="Unassembled WGS sequence"/>
</dbReference>
<name>A0ABW1U4U7_9BURK</name>
<gene>
    <name evidence="2" type="ORF">ACFQND_27230</name>
</gene>
<evidence type="ECO:0000313" key="2">
    <source>
        <dbReference type="EMBL" id="MFC6284936.1"/>
    </source>
</evidence>
<keyword evidence="3" id="KW-1185">Reference proteome</keyword>
<comment type="caution">
    <text evidence="2">The sequence shown here is derived from an EMBL/GenBank/DDBJ whole genome shotgun (WGS) entry which is preliminary data.</text>
</comment>
<evidence type="ECO:0000313" key="3">
    <source>
        <dbReference type="Proteomes" id="UP001596270"/>
    </source>
</evidence>
<accession>A0ABW1U4U7</accession>
<dbReference type="Gene3D" id="3.10.450.50">
    <property type="match status" value="1"/>
</dbReference>
<dbReference type="SUPFAM" id="SSF54427">
    <property type="entry name" value="NTF2-like"/>
    <property type="match status" value="1"/>
</dbReference>
<dbReference type="InterPro" id="IPR032710">
    <property type="entry name" value="NTF2-like_dom_sf"/>
</dbReference>
<feature type="domain" description="DUF4440" evidence="1">
    <location>
        <begin position="14"/>
        <end position="115"/>
    </location>
</feature>
<proteinExistence type="predicted"/>
<dbReference type="EMBL" id="JBHSRS010000084">
    <property type="protein sequence ID" value="MFC6284936.1"/>
    <property type="molecule type" value="Genomic_DNA"/>
</dbReference>
<dbReference type="RefSeq" id="WP_377415197.1">
    <property type="nucleotide sequence ID" value="NZ_JBHSRS010000084.1"/>
</dbReference>
<evidence type="ECO:0000259" key="1">
    <source>
        <dbReference type="Pfam" id="PF14534"/>
    </source>
</evidence>
<protein>
    <submittedName>
        <fullName evidence="2">Nuclear transport factor 2 family protein</fullName>
    </submittedName>
</protein>
<reference evidence="3" key="1">
    <citation type="journal article" date="2019" name="Int. J. Syst. Evol. Microbiol.">
        <title>The Global Catalogue of Microorganisms (GCM) 10K type strain sequencing project: providing services to taxonomists for standard genome sequencing and annotation.</title>
        <authorList>
            <consortium name="The Broad Institute Genomics Platform"/>
            <consortium name="The Broad Institute Genome Sequencing Center for Infectious Disease"/>
            <person name="Wu L."/>
            <person name="Ma J."/>
        </authorList>
    </citation>
    <scope>NUCLEOTIDE SEQUENCE [LARGE SCALE GENOMIC DNA]</scope>
    <source>
        <strain evidence="3">CCUG 39402</strain>
    </source>
</reference>